<dbReference type="EMBL" id="LT669839">
    <property type="protein sequence ID" value="SHD77528.1"/>
    <property type="molecule type" value="Genomic_DNA"/>
</dbReference>
<dbReference type="Pfam" id="PF01797">
    <property type="entry name" value="Y1_Tnp"/>
    <property type="match status" value="1"/>
</dbReference>
<dbReference type="SMART" id="SM01321">
    <property type="entry name" value="Y1_Tnp"/>
    <property type="match status" value="1"/>
</dbReference>
<dbReference type="PANTHER" id="PTHR34322">
    <property type="entry name" value="TRANSPOSASE, Y1_TNP DOMAIN-CONTAINING"/>
    <property type="match status" value="1"/>
</dbReference>
<dbReference type="RefSeq" id="WP_025641563.1">
    <property type="nucleotide sequence ID" value="NZ_LT669839.1"/>
</dbReference>
<dbReference type="Gene3D" id="3.30.70.1290">
    <property type="entry name" value="Transposase IS200-like"/>
    <property type="match status" value="1"/>
</dbReference>
<organism evidence="2 3">
    <name type="scientific">[Clostridium] ultunense Esp</name>
    <dbReference type="NCBI Taxonomy" id="1288971"/>
    <lineage>
        <taxon>Bacteria</taxon>
        <taxon>Bacillati</taxon>
        <taxon>Bacillota</taxon>
        <taxon>Tissierellia</taxon>
        <taxon>Tissierellales</taxon>
        <taxon>Tepidimicrobiaceae</taxon>
        <taxon>Schnuerera</taxon>
    </lineage>
</organism>
<sequence>MVRVAREESHTGYYHVMMRGNNKNMIFNNASEKYYFLEQLNLQVEEGNIAIAAYCIMDNHVHLLVKSDIESMSEAIKRINIRFALRYNNKYERVGHVFQNRFKSEVINNEGHLIQAMRYIHNNPVKANMVSKAEEYKWSSYNSYINKQDRLVDSESKQMIMGIFSGSIKEYRKFHLIDETEEFLELKEDLEREREEKARKIILYYCEKHKVNKIEELVNKRYILEEIIVEMLNKSHLPHRRIAEMTGTTRGIVNSIQKKYKMR</sequence>
<proteinExistence type="predicted"/>
<feature type="domain" description="Transposase IS200-like" evidence="1">
    <location>
        <begin position="9"/>
        <end position="123"/>
    </location>
</feature>
<dbReference type="GO" id="GO:0004803">
    <property type="term" value="F:transposase activity"/>
    <property type="evidence" value="ECO:0007669"/>
    <property type="project" value="InterPro"/>
</dbReference>
<dbReference type="PANTHER" id="PTHR34322:SF2">
    <property type="entry name" value="TRANSPOSASE IS200-LIKE DOMAIN-CONTAINING PROTEIN"/>
    <property type="match status" value="1"/>
</dbReference>
<dbReference type="SUPFAM" id="SSF143422">
    <property type="entry name" value="Transposase IS200-like"/>
    <property type="match status" value="1"/>
</dbReference>
<evidence type="ECO:0000313" key="3">
    <source>
        <dbReference type="Proteomes" id="UP000245423"/>
    </source>
</evidence>
<name>A0A1M4PPW2_9FIRM</name>
<dbReference type="InterPro" id="IPR002686">
    <property type="entry name" value="Transposase_17"/>
</dbReference>
<keyword evidence="3" id="KW-1185">Reference proteome</keyword>
<accession>A0A1M4PPW2</accession>
<gene>
    <name evidence="2" type="ORF">CUESP1_2174</name>
</gene>
<dbReference type="Proteomes" id="UP000245423">
    <property type="component" value="Chromosome 1"/>
</dbReference>
<dbReference type="GO" id="GO:0006313">
    <property type="term" value="P:DNA transposition"/>
    <property type="evidence" value="ECO:0007669"/>
    <property type="project" value="InterPro"/>
</dbReference>
<dbReference type="InterPro" id="IPR036515">
    <property type="entry name" value="Transposase_17_sf"/>
</dbReference>
<dbReference type="NCBIfam" id="NF047646">
    <property type="entry name" value="REP_Tyr_transpos"/>
    <property type="match status" value="1"/>
</dbReference>
<evidence type="ECO:0000259" key="1">
    <source>
        <dbReference type="SMART" id="SM01321"/>
    </source>
</evidence>
<reference evidence="2 3" key="1">
    <citation type="submission" date="2016-11" db="EMBL/GenBank/DDBJ databases">
        <authorList>
            <person name="Manzoor S."/>
        </authorList>
    </citation>
    <scope>NUCLEOTIDE SEQUENCE [LARGE SCALE GENOMIC DNA]</scope>
    <source>
        <strain evidence="2">Clostridium ultunense strain Esp</strain>
    </source>
</reference>
<protein>
    <submittedName>
        <fullName evidence="2">Transposase</fullName>
    </submittedName>
</protein>
<dbReference type="AlphaFoldDB" id="A0A1M4PPW2"/>
<evidence type="ECO:0000313" key="2">
    <source>
        <dbReference type="EMBL" id="SHD77528.1"/>
    </source>
</evidence>
<dbReference type="OrthoDB" id="9788881at2"/>
<dbReference type="GO" id="GO:0003677">
    <property type="term" value="F:DNA binding"/>
    <property type="evidence" value="ECO:0007669"/>
    <property type="project" value="InterPro"/>
</dbReference>